<dbReference type="EMBL" id="SODP01000001">
    <property type="protein sequence ID" value="TDW76542.1"/>
    <property type="molecule type" value="Genomic_DNA"/>
</dbReference>
<dbReference type="Pfam" id="PF00403">
    <property type="entry name" value="HMA"/>
    <property type="match status" value="1"/>
</dbReference>
<name>A0A4R8CJH8_9ACTN</name>
<dbReference type="InterPro" id="IPR006121">
    <property type="entry name" value="HMA_dom"/>
</dbReference>
<evidence type="ECO:0000259" key="2">
    <source>
        <dbReference type="Pfam" id="PF00403"/>
    </source>
</evidence>
<proteinExistence type="predicted"/>
<dbReference type="Gene3D" id="3.30.70.100">
    <property type="match status" value="1"/>
</dbReference>
<dbReference type="SUPFAM" id="SSF55008">
    <property type="entry name" value="HMA, heavy metal-associated domain"/>
    <property type="match status" value="1"/>
</dbReference>
<keyword evidence="1" id="KW-0479">Metal-binding</keyword>
<gene>
    <name evidence="3" type="ORF">EV653_1699</name>
</gene>
<protein>
    <submittedName>
        <fullName evidence="3">Copper chaperone CopZ</fullName>
    </submittedName>
</protein>
<dbReference type="Proteomes" id="UP000295146">
    <property type="component" value="Unassembled WGS sequence"/>
</dbReference>
<dbReference type="AlphaFoldDB" id="A0A4R8CJH8"/>
<dbReference type="CDD" id="cd00371">
    <property type="entry name" value="HMA"/>
    <property type="match status" value="1"/>
</dbReference>
<dbReference type="RefSeq" id="WP_134099708.1">
    <property type="nucleotide sequence ID" value="NZ_SODP01000001.1"/>
</dbReference>
<dbReference type="InterPro" id="IPR017969">
    <property type="entry name" value="Heavy-metal-associated_CS"/>
</dbReference>
<dbReference type="GO" id="GO:0046872">
    <property type="term" value="F:metal ion binding"/>
    <property type="evidence" value="ECO:0007669"/>
    <property type="project" value="UniProtKB-KW"/>
</dbReference>
<keyword evidence="4" id="KW-1185">Reference proteome</keyword>
<dbReference type="InterPro" id="IPR036163">
    <property type="entry name" value="HMA_dom_sf"/>
</dbReference>
<dbReference type="OrthoDB" id="9801832at2"/>
<reference evidence="3 4" key="1">
    <citation type="submission" date="2019-03" db="EMBL/GenBank/DDBJ databases">
        <title>Genomic Encyclopedia of Type Strains, Phase III (KMG-III): the genomes of soil and plant-associated and newly described type strains.</title>
        <authorList>
            <person name="Whitman W."/>
        </authorList>
    </citation>
    <scope>NUCLEOTIDE SEQUENCE [LARGE SCALE GENOMIC DNA]</scope>
    <source>
        <strain evidence="3 4">VKM Ac-2573</strain>
    </source>
</reference>
<comment type="caution">
    <text evidence="3">The sequence shown here is derived from an EMBL/GenBank/DDBJ whole genome shotgun (WGS) entry which is preliminary data.</text>
</comment>
<sequence length="384" mass="41205">MAGLPGGRYDRAAAARVLAEAAGPVAFGQVGLGGPRRLEPEVVPLDGQLTAPQLEYVQSRMRPCPPALVVSAASKVSWRDSGGVANVAHCGPLGPIVPVVAREATLAMWQAFAGSGPAALTDDERAVMDATTTDKDPVEILRVGIDTTSRALVQHAYLADQTPYRSAAEFARGLRDSGIFSVVANTWFWGLQSSTFRRGMIPVRLVAQDDGTVRYAVETVDVLREMKQTAIADAHETLRRATVEEGLTVEEALRKYDVLLGQISRQYALLPAGEQPRCLANMSVDGVRLLPGVVDTFVETFVQLLELVEIGETGMNTADEVFEVPDMTCSHCTNTITGVLEALGVRVAGIDLDTKEVVAAFPSDEVRAQSFEAIRGRGYTVVPR</sequence>
<organism evidence="3 4">
    <name type="scientific">Kribbella pratensis</name>
    <dbReference type="NCBI Taxonomy" id="2512112"/>
    <lineage>
        <taxon>Bacteria</taxon>
        <taxon>Bacillati</taxon>
        <taxon>Actinomycetota</taxon>
        <taxon>Actinomycetes</taxon>
        <taxon>Propionibacteriales</taxon>
        <taxon>Kribbellaceae</taxon>
        <taxon>Kribbella</taxon>
    </lineage>
</organism>
<evidence type="ECO:0000313" key="3">
    <source>
        <dbReference type="EMBL" id="TDW76542.1"/>
    </source>
</evidence>
<accession>A0A4R8CJH8</accession>
<feature type="domain" description="HMA" evidence="2">
    <location>
        <begin position="321"/>
        <end position="358"/>
    </location>
</feature>
<dbReference type="PROSITE" id="PS01047">
    <property type="entry name" value="HMA_1"/>
    <property type="match status" value="1"/>
</dbReference>
<evidence type="ECO:0000313" key="4">
    <source>
        <dbReference type="Proteomes" id="UP000295146"/>
    </source>
</evidence>
<evidence type="ECO:0000256" key="1">
    <source>
        <dbReference type="ARBA" id="ARBA00022723"/>
    </source>
</evidence>